<dbReference type="GO" id="GO:0016755">
    <property type="term" value="F:aminoacyltransferase activity"/>
    <property type="evidence" value="ECO:0007669"/>
    <property type="project" value="InterPro"/>
</dbReference>
<dbReference type="HOGENOM" id="CLU_078066_0_0_1"/>
<dbReference type="InterPro" id="IPR030903">
    <property type="entry name" value="CDPS"/>
</dbReference>
<evidence type="ECO:0000256" key="1">
    <source>
        <dbReference type="ARBA" id="ARBA00022679"/>
    </source>
</evidence>
<protein>
    <submittedName>
        <fullName evidence="2">Uncharacterized protein</fullName>
    </submittedName>
</protein>
<dbReference type="InterPro" id="IPR038622">
    <property type="entry name" value="CDPS_sf"/>
</dbReference>
<organism evidence="2 3">
    <name type="scientific">Nematostella vectensis</name>
    <name type="common">Starlet sea anemone</name>
    <dbReference type="NCBI Taxonomy" id="45351"/>
    <lineage>
        <taxon>Eukaryota</taxon>
        <taxon>Metazoa</taxon>
        <taxon>Cnidaria</taxon>
        <taxon>Anthozoa</taxon>
        <taxon>Hexacorallia</taxon>
        <taxon>Actiniaria</taxon>
        <taxon>Edwardsiidae</taxon>
        <taxon>Nematostella</taxon>
    </lineage>
</organism>
<dbReference type="Proteomes" id="UP000001593">
    <property type="component" value="Unassembled WGS sequence"/>
</dbReference>
<dbReference type="AlphaFoldDB" id="A7RWZ9"/>
<accession>A7RWZ9</accession>
<reference evidence="2 3" key="1">
    <citation type="journal article" date="2007" name="Science">
        <title>Sea anemone genome reveals ancestral eumetazoan gene repertoire and genomic organization.</title>
        <authorList>
            <person name="Putnam N.H."/>
            <person name="Srivastava M."/>
            <person name="Hellsten U."/>
            <person name="Dirks B."/>
            <person name="Chapman J."/>
            <person name="Salamov A."/>
            <person name="Terry A."/>
            <person name="Shapiro H."/>
            <person name="Lindquist E."/>
            <person name="Kapitonov V.V."/>
            <person name="Jurka J."/>
            <person name="Genikhovich G."/>
            <person name="Grigoriev I.V."/>
            <person name="Lucas S.M."/>
            <person name="Steele R.E."/>
            <person name="Finnerty J.R."/>
            <person name="Technau U."/>
            <person name="Martindale M.Q."/>
            <person name="Rokhsar D.S."/>
        </authorList>
    </citation>
    <scope>NUCLEOTIDE SEQUENCE [LARGE SCALE GENOMIC DNA]</scope>
    <source>
        <strain evidence="3">CH2 X CH6</strain>
    </source>
</reference>
<keyword evidence="1" id="KW-0808">Transferase</keyword>
<sequence>MVATTRPSLQDNLYSNICVVVLRDLLRTLIVASTTSVSQRREHLFFNRLYLLKVHQGVQLYLFHLAFIYAMQLKHEHHQDGGLIFTTGDRVLEEKGVVLFGMSPGNPYYKQPIIEQYVEFLGKEPRKIAVFVPQQPSVHTYRAMGSKDAVKRAKKHADYLRAHCKRAIKKLSKLRELPGDFHFVDWPREVATHVVYQEKLDEMTRLYHTHALFRQDAVREVARVLGKIPRDKMSDKESADFYPDVYNDDSIREAVLYIIEEFAYILASKALYDADEVTFIYHRSWPMLEKLINGEYDGKPRQGYGFCIIC</sequence>
<proteinExistence type="predicted"/>
<dbReference type="Pfam" id="PF16715">
    <property type="entry name" value="CDPS"/>
    <property type="match status" value="1"/>
</dbReference>
<dbReference type="PhylomeDB" id="A7RWZ9"/>
<dbReference type="Gene3D" id="3.40.50.11710">
    <property type="entry name" value="Cyclodipeptide synthase"/>
    <property type="match status" value="1"/>
</dbReference>
<dbReference type="InParanoid" id="A7RWZ9"/>
<evidence type="ECO:0000313" key="2">
    <source>
        <dbReference type="EMBL" id="EDO44062.1"/>
    </source>
</evidence>
<name>A7RWZ9_NEMVE</name>
<dbReference type="OrthoDB" id="5956061at2759"/>
<gene>
    <name evidence="2" type="ORF">NEMVEDRAFT_v1g241259</name>
</gene>
<dbReference type="KEGG" id="nve:5516068"/>
<dbReference type="NCBIfam" id="TIGR04539">
    <property type="entry name" value="tRNA_cyclodipep"/>
    <property type="match status" value="1"/>
</dbReference>
<evidence type="ECO:0000313" key="3">
    <source>
        <dbReference type="Proteomes" id="UP000001593"/>
    </source>
</evidence>
<dbReference type="EMBL" id="DS469548">
    <property type="protein sequence ID" value="EDO44062.1"/>
    <property type="molecule type" value="Genomic_DNA"/>
</dbReference>
<keyword evidence="3" id="KW-1185">Reference proteome</keyword>